<evidence type="ECO:0000313" key="2">
    <source>
        <dbReference type="Proteomes" id="UP001189429"/>
    </source>
</evidence>
<comment type="caution">
    <text evidence="1">The sequence shown here is derived from an EMBL/GenBank/DDBJ whole genome shotgun (WGS) entry which is preliminary data.</text>
</comment>
<evidence type="ECO:0000313" key="1">
    <source>
        <dbReference type="EMBL" id="CAK0904122.1"/>
    </source>
</evidence>
<dbReference type="PROSITE" id="PS01032">
    <property type="entry name" value="PPM_1"/>
    <property type="match status" value="1"/>
</dbReference>
<dbReference type="Proteomes" id="UP001189429">
    <property type="component" value="Unassembled WGS sequence"/>
</dbReference>
<accession>A0ABN9XVL1</accession>
<dbReference type="SUPFAM" id="SSF81606">
    <property type="entry name" value="PP2C-like"/>
    <property type="match status" value="1"/>
</dbReference>
<name>A0ABN9XVL1_9DINO</name>
<sequence length="188" mass="20435">MGNWSRSHGQKKYTECSKCQNWVYDWQLRKQGGCCGKCGTLQQKQLELLKQLRDCFPANAQIILAMQADLAEPPEPPPKSPWCWRLPTATRSRAAGAGGSTSALPTDAAGAGGRAGWCVNQGPRGNMEDAVDVISQLDVAEPTEFYAVYDGHGGTEAVTFVKRRLPQAVCRGRDALGDARQIGEALRE</sequence>
<organism evidence="1 2">
    <name type="scientific">Prorocentrum cordatum</name>
    <dbReference type="NCBI Taxonomy" id="2364126"/>
    <lineage>
        <taxon>Eukaryota</taxon>
        <taxon>Sar</taxon>
        <taxon>Alveolata</taxon>
        <taxon>Dinophyceae</taxon>
        <taxon>Prorocentrales</taxon>
        <taxon>Prorocentraceae</taxon>
        <taxon>Prorocentrum</taxon>
    </lineage>
</organism>
<reference evidence="1" key="1">
    <citation type="submission" date="2023-10" db="EMBL/GenBank/DDBJ databases">
        <authorList>
            <person name="Chen Y."/>
            <person name="Shah S."/>
            <person name="Dougan E. K."/>
            <person name="Thang M."/>
            <person name="Chan C."/>
        </authorList>
    </citation>
    <scope>NUCLEOTIDE SEQUENCE [LARGE SCALE GENOMIC DNA]</scope>
</reference>
<evidence type="ECO:0008006" key="3">
    <source>
        <dbReference type="Google" id="ProtNLM"/>
    </source>
</evidence>
<dbReference type="InterPro" id="IPR036457">
    <property type="entry name" value="PPM-type-like_dom_sf"/>
</dbReference>
<dbReference type="EMBL" id="CAUYUJ010021355">
    <property type="protein sequence ID" value="CAK0904122.1"/>
    <property type="molecule type" value="Genomic_DNA"/>
</dbReference>
<dbReference type="Gene3D" id="3.60.40.10">
    <property type="entry name" value="PPM-type phosphatase domain"/>
    <property type="match status" value="1"/>
</dbReference>
<protein>
    <recommendedName>
        <fullName evidence="3">Protein-serine/threonine phosphatase</fullName>
    </recommendedName>
</protein>
<keyword evidence="2" id="KW-1185">Reference proteome</keyword>
<dbReference type="InterPro" id="IPR000222">
    <property type="entry name" value="PP2C_BS"/>
</dbReference>
<gene>
    <name evidence="1" type="ORF">PCOR1329_LOCUS80244</name>
</gene>
<proteinExistence type="predicted"/>
<feature type="non-terminal residue" evidence="1">
    <location>
        <position position="188"/>
    </location>
</feature>